<organism evidence="2 3">
    <name type="scientific">Botryobasidium botryosum (strain FD-172 SS1)</name>
    <dbReference type="NCBI Taxonomy" id="930990"/>
    <lineage>
        <taxon>Eukaryota</taxon>
        <taxon>Fungi</taxon>
        <taxon>Dikarya</taxon>
        <taxon>Basidiomycota</taxon>
        <taxon>Agaricomycotina</taxon>
        <taxon>Agaricomycetes</taxon>
        <taxon>Cantharellales</taxon>
        <taxon>Botryobasidiaceae</taxon>
        <taxon>Botryobasidium</taxon>
    </lineage>
</organism>
<dbReference type="HOGENOM" id="CLU_1180057_0_0_1"/>
<sequence length="235" mass="26860">MLVCRDWIAPSHSHLLYNVRVHERDVDKSISLCNSRRQSVLDPPPRARALELEGSPDERHRNNTGLNKLLTRGDPQTDRGRPPRSCRGSDTSLCHLSFWVFSNGVKWGLARFRSLRELSLRSVIFIARDQLSTLLSLLPRLEVLSLADIEVWYEDSRDPAMSALLPKLHTIKLKSTPRGILDLVILRRSLRIFRLRISSFFDREFRCGEEFGRLLVSAGPLLKEFCADVDMISAG</sequence>
<dbReference type="EMBL" id="KL198076">
    <property type="protein sequence ID" value="KDQ09603.1"/>
    <property type="molecule type" value="Genomic_DNA"/>
</dbReference>
<evidence type="ECO:0000313" key="3">
    <source>
        <dbReference type="Proteomes" id="UP000027195"/>
    </source>
</evidence>
<gene>
    <name evidence="2" type="ORF">BOTBODRAFT_521891</name>
</gene>
<dbReference type="AlphaFoldDB" id="A0A067M1F9"/>
<dbReference type="STRING" id="930990.A0A067M1F9"/>
<keyword evidence="3" id="KW-1185">Reference proteome</keyword>
<accession>A0A067M1F9</accession>
<proteinExistence type="predicted"/>
<name>A0A067M1F9_BOTB1</name>
<dbReference type="InterPro" id="IPR032675">
    <property type="entry name" value="LRR_dom_sf"/>
</dbReference>
<feature type="region of interest" description="Disordered" evidence="1">
    <location>
        <begin position="53"/>
        <end position="88"/>
    </location>
</feature>
<dbReference type="SUPFAM" id="SSF52047">
    <property type="entry name" value="RNI-like"/>
    <property type="match status" value="1"/>
</dbReference>
<dbReference type="InParanoid" id="A0A067M1F9"/>
<dbReference type="Proteomes" id="UP000027195">
    <property type="component" value="Unassembled WGS sequence"/>
</dbReference>
<evidence type="ECO:0008006" key="4">
    <source>
        <dbReference type="Google" id="ProtNLM"/>
    </source>
</evidence>
<evidence type="ECO:0000256" key="1">
    <source>
        <dbReference type="SAM" id="MobiDB-lite"/>
    </source>
</evidence>
<protein>
    <recommendedName>
        <fullName evidence="4">F-box domain-containing protein</fullName>
    </recommendedName>
</protein>
<evidence type="ECO:0000313" key="2">
    <source>
        <dbReference type="EMBL" id="KDQ09603.1"/>
    </source>
</evidence>
<dbReference type="Gene3D" id="3.80.10.10">
    <property type="entry name" value="Ribonuclease Inhibitor"/>
    <property type="match status" value="1"/>
</dbReference>
<reference evidence="3" key="1">
    <citation type="journal article" date="2014" name="Proc. Natl. Acad. Sci. U.S.A.">
        <title>Extensive sampling of basidiomycete genomes demonstrates inadequacy of the white-rot/brown-rot paradigm for wood decay fungi.</title>
        <authorList>
            <person name="Riley R."/>
            <person name="Salamov A.A."/>
            <person name="Brown D.W."/>
            <person name="Nagy L.G."/>
            <person name="Floudas D."/>
            <person name="Held B.W."/>
            <person name="Levasseur A."/>
            <person name="Lombard V."/>
            <person name="Morin E."/>
            <person name="Otillar R."/>
            <person name="Lindquist E.A."/>
            <person name="Sun H."/>
            <person name="LaButti K.M."/>
            <person name="Schmutz J."/>
            <person name="Jabbour D."/>
            <person name="Luo H."/>
            <person name="Baker S.E."/>
            <person name="Pisabarro A.G."/>
            <person name="Walton J.D."/>
            <person name="Blanchette R.A."/>
            <person name="Henrissat B."/>
            <person name="Martin F."/>
            <person name="Cullen D."/>
            <person name="Hibbett D.S."/>
            <person name="Grigoriev I.V."/>
        </authorList>
    </citation>
    <scope>NUCLEOTIDE SEQUENCE [LARGE SCALE GENOMIC DNA]</scope>
    <source>
        <strain evidence="3">FD-172 SS1</strain>
    </source>
</reference>